<evidence type="ECO:0000256" key="1">
    <source>
        <dbReference type="SAM" id="MobiDB-lite"/>
    </source>
</evidence>
<keyword evidence="2" id="KW-0812">Transmembrane</keyword>
<evidence type="ECO:0000256" key="2">
    <source>
        <dbReference type="SAM" id="Phobius"/>
    </source>
</evidence>
<dbReference type="AlphaFoldDB" id="A0A4Y3K7I2"/>
<dbReference type="Pfam" id="PF09534">
    <property type="entry name" value="Trp_oprn_chp"/>
    <property type="match status" value="1"/>
</dbReference>
<dbReference type="Proteomes" id="UP000315842">
    <property type="component" value="Unassembled WGS sequence"/>
</dbReference>
<feature type="transmembrane region" description="Helical" evidence="2">
    <location>
        <begin position="116"/>
        <end position="136"/>
    </location>
</feature>
<accession>A0A4Y3K7I2</accession>
<dbReference type="InterPro" id="IPR019051">
    <property type="entry name" value="Trp_biosyn_TM_oprn/chp"/>
</dbReference>
<proteinExistence type="predicted"/>
<comment type="caution">
    <text evidence="3">The sequence shown here is derived from an EMBL/GenBank/DDBJ whole genome shotgun (WGS) entry which is preliminary data.</text>
</comment>
<protein>
    <recommendedName>
        <fullName evidence="5">Trp biosynthesis-associated membrane protein</fullName>
    </recommendedName>
</protein>
<feature type="transmembrane region" description="Helical" evidence="2">
    <location>
        <begin position="67"/>
        <end position="88"/>
    </location>
</feature>
<name>A0A4Y3K7I2_CELUD</name>
<keyword evidence="2" id="KW-0472">Membrane</keyword>
<organism evidence="3 4">
    <name type="scientific">Cellulomonas uda</name>
    <dbReference type="NCBI Taxonomy" id="1714"/>
    <lineage>
        <taxon>Bacteria</taxon>
        <taxon>Bacillati</taxon>
        <taxon>Actinomycetota</taxon>
        <taxon>Actinomycetes</taxon>
        <taxon>Micrococcales</taxon>
        <taxon>Cellulomonadaceae</taxon>
        <taxon>Cellulomonas</taxon>
    </lineage>
</organism>
<feature type="compositionally biased region" description="Basic and acidic residues" evidence="1">
    <location>
        <begin position="165"/>
        <end position="179"/>
    </location>
</feature>
<reference evidence="3 4" key="1">
    <citation type="submission" date="2019-06" db="EMBL/GenBank/DDBJ databases">
        <title>Whole genome shotgun sequence of Cellulomonas uda NBRC 3747.</title>
        <authorList>
            <person name="Hosoyama A."/>
            <person name="Uohara A."/>
            <person name="Ohji S."/>
            <person name="Ichikawa N."/>
        </authorList>
    </citation>
    <scope>NUCLEOTIDE SEQUENCE [LARGE SCALE GENOMIC DNA]</scope>
    <source>
        <strain evidence="3 4">NBRC 3747</strain>
    </source>
</reference>
<gene>
    <name evidence="3" type="ORF">CUD01_09330</name>
</gene>
<keyword evidence="2" id="KW-1133">Transmembrane helix</keyword>
<evidence type="ECO:0000313" key="3">
    <source>
        <dbReference type="EMBL" id="GEA80489.1"/>
    </source>
</evidence>
<feature type="region of interest" description="Disordered" evidence="1">
    <location>
        <begin position="148"/>
        <end position="192"/>
    </location>
</feature>
<keyword evidence="4" id="KW-1185">Reference proteome</keyword>
<evidence type="ECO:0008006" key="5">
    <source>
        <dbReference type="Google" id="ProtNLM"/>
    </source>
</evidence>
<sequence>MLLLLAAALTGLTALVPWLTVETVTVLGEPRTVTVAGSSAAPSLVAVTLVLLAAAGAAALVGRAGRWVVVGVVALAGALVVVDGVGVLRSPGSAAAPSVADELGVERVVEDVAVSAWPWVAVVVGALVVLLAVWLARASASWAVGRRHEGASTTVPAGGAAPAPLDERDQWDALTRGDDPTDGPDGPGRQGP</sequence>
<evidence type="ECO:0000313" key="4">
    <source>
        <dbReference type="Proteomes" id="UP000315842"/>
    </source>
</evidence>
<feature type="transmembrane region" description="Helical" evidence="2">
    <location>
        <begin position="39"/>
        <end position="60"/>
    </location>
</feature>
<dbReference type="EMBL" id="BJLP01000011">
    <property type="protein sequence ID" value="GEA80489.1"/>
    <property type="molecule type" value="Genomic_DNA"/>
</dbReference>